<accession>A0ABR5IAB1</accession>
<feature type="compositionally biased region" description="Low complexity" evidence="1">
    <location>
        <begin position="283"/>
        <end position="314"/>
    </location>
</feature>
<comment type="caution">
    <text evidence="2">The sequence shown here is derived from an EMBL/GenBank/DDBJ whole genome shotgun (WGS) entry which is preliminary data.</text>
</comment>
<gene>
    <name evidence="2" type="ORF">ABW18_13760</name>
</gene>
<feature type="compositionally biased region" description="Basic and acidic residues" evidence="1">
    <location>
        <begin position="441"/>
        <end position="464"/>
    </location>
</feature>
<proteinExistence type="predicted"/>
<feature type="compositionally biased region" description="Polar residues" evidence="1">
    <location>
        <begin position="189"/>
        <end position="199"/>
    </location>
</feature>
<evidence type="ECO:0000313" key="2">
    <source>
        <dbReference type="EMBL" id="KNA90619.1"/>
    </source>
</evidence>
<feature type="compositionally biased region" description="Gly residues" evidence="1">
    <location>
        <begin position="315"/>
        <end position="333"/>
    </location>
</feature>
<reference evidence="2 3" key="1">
    <citation type="submission" date="2015-05" db="EMBL/GenBank/DDBJ databases">
        <title>Draft genome sequence of the bacterium Gordonia jacobaea a new member of the Gordonia genus.</title>
        <authorList>
            <person name="Jimenez-Galisteo G."/>
            <person name="Dominguez A."/>
            <person name="Munoz E."/>
            <person name="Vinas M."/>
        </authorList>
    </citation>
    <scope>NUCLEOTIDE SEQUENCE [LARGE SCALE GENOMIC DNA]</scope>
    <source>
        <strain evidence="3">mv1</strain>
    </source>
</reference>
<protein>
    <submittedName>
        <fullName evidence="2">Uncharacterized protein</fullName>
    </submittedName>
</protein>
<dbReference type="EMBL" id="LDTZ01000018">
    <property type="protein sequence ID" value="KNA90619.1"/>
    <property type="molecule type" value="Genomic_DNA"/>
</dbReference>
<name>A0ABR5IAB1_9ACTN</name>
<feature type="compositionally biased region" description="Low complexity" evidence="1">
    <location>
        <begin position="334"/>
        <end position="367"/>
    </location>
</feature>
<feature type="compositionally biased region" description="Low complexity" evidence="1">
    <location>
        <begin position="236"/>
        <end position="249"/>
    </location>
</feature>
<evidence type="ECO:0000256" key="1">
    <source>
        <dbReference type="SAM" id="MobiDB-lite"/>
    </source>
</evidence>
<keyword evidence="3" id="KW-1185">Reference proteome</keyword>
<sequence length="464" mass="44594">MPGQSFSHSPDASAEVSATGSRNAYLLTPGGSHATSDGRTPWASMSVSEILAKIESITDSSASGDAKAIQAALDAVSKVVESLTSAFGDDTMLGRAAEGSSAAGAGVGNVITTAAESVRPAIDALAQARSVLANTSQQAGAVRHAAAQIRAHPEDASTLRAQVVSLMESVYTNPMISVQTWLPELPAASSDQITGSDSGQGVAAGTGVDSGRGQSGNIADSDLNGSAGPGAGGGATTSSPTPSTASPGAGRAGAGGPSSAAGTSAAGAGDADADRLTRGGLGNADSSANTTASSPANGVGARGAADSGRSDSLGAGRGGSSGLGAGQGIGAGSGSALAPSLGASRPPGLGAAPSTPATSATPSAGPAMRTGPTSAMPPGSAGGARDRGDNKHQSARYLNTREHGEEIVGDLPLVGPAVIGDWTPQSMPPLDPAADTTAAEPKVDAQRSDARSGAESSRERGGGR</sequence>
<organism evidence="2 3">
    <name type="scientific">Gordonia jacobaea</name>
    <dbReference type="NCBI Taxonomy" id="122202"/>
    <lineage>
        <taxon>Bacteria</taxon>
        <taxon>Bacillati</taxon>
        <taxon>Actinomycetota</taxon>
        <taxon>Actinomycetes</taxon>
        <taxon>Mycobacteriales</taxon>
        <taxon>Gordoniaceae</taxon>
        <taxon>Gordonia</taxon>
    </lineage>
</organism>
<feature type="region of interest" description="Disordered" evidence="1">
    <location>
        <begin position="189"/>
        <end position="464"/>
    </location>
</feature>
<feature type="compositionally biased region" description="Low complexity" evidence="1">
    <location>
        <begin position="257"/>
        <end position="270"/>
    </location>
</feature>
<feature type="compositionally biased region" description="Gly residues" evidence="1">
    <location>
        <begin position="202"/>
        <end position="214"/>
    </location>
</feature>
<evidence type="ECO:0000313" key="3">
    <source>
        <dbReference type="Proteomes" id="UP000037247"/>
    </source>
</evidence>
<dbReference type="RefSeq" id="WP_049699558.1">
    <property type="nucleotide sequence ID" value="NZ_JAQDQF010000006.1"/>
</dbReference>
<dbReference type="Proteomes" id="UP000037247">
    <property type="component" value="Unassembled WGS sequence"/>
</dbReference>